<dbReference type="EMBL" id="AUBJ02000001">
    <property type="protein sequence ID" value="MCP2333568.1"/>
    <property type="molecule type" value="Genomic_DNA"/>
</dbReference>
<organism evidence="1 2">
    <name type="scientific">Actinoalloteichus caeruleus DSM 43889</name>
    <dbReference type="NCBI Taxonomy" id="1120930"/>
    <lineage>
        <taxon>Bacteria</taxon>
        <taxon>Bacillati</taxon>
        <taxon>Actinomycetota</taxon>
        <taxon>Actinomycetes</taxon>
        <taxon>Pseudonocardiales</taxon>
        <taxon>Pseudonocardiaceae</taxon>
        <taxon>Actinoalloteichus</taxon>
        <taxon>Actinoalloteichus cyanogriseus</taxon>
    </lineage>
</organism>
<evidence type="ECO:0000313" key="1">
    <source>
        <dbReference type="EMBL" id="MCP2333568.1"/>
    </source>
</evidence>
<name>A0ABT1JN58_ACTCY</name>
<proteinExistence type="predicted"/>
<protein>
    <submittedName>
        <fullName evidence="1">Immunity protein Imm1</fullName>
    </submittedName>
</protein>
<dbReference type="InterPro" id="IPR025680">
    <property type="entry name" value="DddI"/>
</dbReference>
<comment type="caution">
    <text evidence="1">The sequence shown here is derived from an EMBL/GenBank/DDBJ whole genome shotgun (WGS) entry which is preliminary data.</text>
</comment>
<dbReference type="Proteomes" id="UP000791080">
    <property type="component" value="Unassembled WGS sequence"/>
</dbReference>
<keyword evidence="2" id="KW-1185">Reference proteome</keyword>
<evidence type="ECO:0000313" key="2">
    <source>
        <dbReference type="Proteomes" id="UP000791080"/>
    </source>
</evidence>
<dbReference type="Pfam" id="PF14430">
    <property type="entry name" value="Imm1"/>
    <property type="match status" value="1"/>
</dbReference>
<sequence length="145" mass="16111">MNVVSAVVDNDWQYATTSAERATLARLVVDEPHPDWASLLYVCDHRVADDVRGPDWQLRVSTDPARGIGAMNWIGPVPSDELGPWDTFNPFADPQAQPILFDGSVPSYFPPSAALPIEDVRRAVAEHLCTGLRPECVRWQPGDRF</sequence>
<gene>
    <name evidence="1" type="ORF">G443_003838</name>
</gene>
<reference evidence="1 2" key="1">
    <citation type="submission" date="2022-06" db="EMBL/GenBank/DDBJ databases">
        <title>Genomic Encyclopedia of Type Strains, Phase I: the one thousand microbial genomes (KMG-I) project.</title>
        <authorList>
            <person name="Kyrpides N."/>
        </authorList>
    </citation>
    <scope>NUCLEOTIDE SEQUENCE [LARGE SCALE GENOMIC DNA]</scope>
    <source>
        <strain evidence="1 2">DSM 43889</strain>
    </source>
</reference>
<accession>A0ABT1JN58</accession>